<reference evidence="2" key="2">
    <citation type="journal article" date="2023" name="Science">
        <title>Genomic signatures of disease resistance in endangered staghorn corals.</title>
        <authorList>
            <person name="Vollmer S.V."/>
            <person name="Selwyn J.D."/>
            <person name="Despard B.A."/>
            <person name="Roesel C.L."/>
        </authorList>
    </citation>
    <scope>NUCLEOTIDE SEQUENCE</scope>
    <source>
        <strain evidence="2">K2</strain>
    </source>
</reference>
<dbReference type="EMBL" id="JARQWQ010000134">
    <property type="protein sequence ID" value="KAK2548944.1"/>
    <property type="molecule type" value="Genomic_DNA"/>
</dbReference>
<feature type="non-terminal residue" evidence="2">
    <location>
        <position position="1"/>
    </location>
</feature>
<accession>A0AAD9UT15</accession>
<name>A0AAD9UT15_ACRCE</name>
<dbReference type="Proteomes" id="UP001249851">
    <property type="component" value="Unassembled WGS sequence"/>
</dbReference>
<dbReference type="AlphaFoldDB" id="A0AAD9UT15"/>
<reference evidence="2" key="1">
    <citation type="journal article" date="2023" name="G3 (Bethesda)">
        <title>Whole genome assembly and annotation of the endangered Caribbean coral Acropora cervicornis.</title>
        <authorList>
            <person name="Selwyn J.D."/>
            <person name="Vollmer S.V."/>
        </authorList>
    </citation>
    <scope>NUCLEOTIDE SEQUENCE</scope>
    <source>
        <strain evidence="2">K2</strain>
    </source>
</reference>
<keyword evidence="1" id="KW-0812">Transmembrane</keyword>
<evidence type="ECO:0000256" key="1">
    <source>
        <dbReference type="SAM" id="Phobius"/>
    </source>
</evidence>
<feature type="transmembrane region" description="Helical" evidence="1">
    <location>
        <begin position="63"/>
        <end position="88"/>
    </location>
</feature>
<comment type="caution">
    <text evidence="2">The sequence shown here is derived from an EMBL/GenBank/DDBJ whole genome shotgun (WGS) entry which is preliminary data.</text>
</comment>
<keyword evidence="1" id="KW-1133">Transmembrane helix</keyword>
<keyword evidence="1" id="KW-0472">Membrane</keyword>
<evidence type="ECO:0000313" key="3">
    <source>
        <dbReference type="Proteomes" id="UP001249851"/>
    </source>
</evidence>
<protein>
    <submittedName>
        <fullName evidence="2">Uncharacterized protein</fullName>
    </submittedName>
</protein>
<sequence length="99" mass="11245">TSSSLLETFWIGPRNLDQSLEISLFTSRELNSYAVTYESDDKKPIVKETYPVSLNKRESENHALVGSIFGFMVVELILSMWSVAICLINDNVKILTEEE</sequence>
<evidence type="ECO:0000313" key="2">
    <source>
        <dbReference type="EMBL" id="KAK2548944.1"/>
    </source>
</evidence>
<keyword evidence="3" id="KW-1185">Reference proteome</keyword>
<feature type="non-terminal residue" evidence="2">
    <location>
        <position position="99"/>
    </location>
</feature>
<gene>
    <name evidence="2" type="ORF">P5673_030687</name>
</gene>
<organism evidence="2 3">
    <name type="scientific">Acropora cervicornis</name>
    <name type="common">Staghorn coral</name>
    <dbReference type="NCBI Taxonomy" id="6130"/>
    <lineage>
        <taxon>Eukaryota</taxon>
        <taxon>Metazoa</taxon>
        <taxon>Cnidaria</taxon>
        <taxon>Anthozoa</taxon>
        <taxon>Hexacorallia</taxon>
        <taxon>Scleractinia</taxon>
        <taxon>Astrocoeniina</taxon>
        <taxon>Acroporidae</taxon>
        <taxon>Acropora</taxon>
    </lineage>
</organism>
<proteinExistence type="predicted"/>